<evidence type="ECO:0000313" key="2">
    <source>
        <dbReference type="EMBL" id="KIJ13976.1"/>
    </source>
</evidence>
<dbReference type="Proteomes" id="UP000053647">
    <property type="component" value="Unassembled WGS sequence"/>
</dbReference>
<sequence length="63" mass="7141">MRTSFSFLFWISFSLLSLSLFAHALDQGDEGLHDYEEEAGSTTPESDIRQSLILTLVMRMDPS</sequence>
<protein>
    <submittedName>
        <fullName evidence="2">Uncharacterized protein</fullName>
    </submittedName>
</protein>
<name>A0A0C9U3X7_PAXIN</name>
<reference evidence="2 3" key="1">
    <citation type="submission" date="2014-06" db="EMBL/GenBank/DDBJ databases">
        <authorList>
            <consortium name="DOE Joint Genome Institute"/>
            <person name="Kuo A."/>
            <person name="Kohler A."/>
            <person name="Nagy L.G."/>
            <person name="Floudas D."/>
            <person name="Copeland A."/>
            <person name="Barry K.W."/>
            <person name="Cichocki N."/>
            <person name="Veneault-Fourrey C."/>
            <person name="LaButti K."/>
            <person name="Lindquist E.A."/>
            <person name="Lipzen A."/>
            <person name="Lundell T."/>
            <person name="Morin E."/>
            <person name="Murat C."/>
            <person name="Sun H."/>
            <person name="Tunlid A."/>
            <person name="Henrissat B."/>
            <person name="Grigoriev I.V."/>
            <person name="Hibbett D.S."/>
            <person name="Martin F."/>
            <person name="Nordberg H.P."/>
            <person name="Cantor M.N."/>
            <person name="Hua S.X."/>
        </authorList>
    </citation>
    <scope>NUCLEOTIDE SEQUENCE [LARGE SCALE GENOMIC DNA]</scope>
    <source>
        <strain evidence="2 3">ATCC 200175</strain>
    </source>
</reference>
<feature type="signal peptide" evidence="1">
    <location>
        <begin position="1"/>
        <end position="24"/>
    </location>
</feature>
<accession>A0A0C9U3X7</accession>
<keyword evidence="3" id="KW-1185">Reference proteome</keyword>
<dbReference type="EMBL" id="KN819347">
    <property type="protein sequence ID" value="KIJ13976.1"/>
    <property type="molecule type" value="Genomic_DNA"/>
</dbReference>
<feature type="chain" id="PRO_5002204530" evidence="1">
    <location>
        <begin position="25"/>
        <end position="63"/>
    </location>
</feature>
<reference evidence="3" key="2">
    <citation type="submission" date="2015-01" db="EMBL/GenBank/DDBJ databases">
        <title>Evolutionary Origins and Diversification of the Mycorrhizal Mutualists.</title>
        <authorList>
            <consortium name="DOE Joint Genome Institute"/>
            <consortium name="Mycorrhizal Genomics Consortium"/>
            <person name="Kohler A."/>
            <person name="Kuo A."/>
            <person name="Nagy L.G."/>
            <person name="Floudas D."/>
            <person name="Copeland A."/>
            <person name="Barry K.W."/>
            <person name="Cichocki N."/>
            <person name="Veneault-Fourrey C."/>
            <person name="LaButti K."/>
            <person name="Lindquist E.A."/>
            <person name="Lipzen A."/>
            <person name="Lundell T."/>
            <person name="Morin E."/>
            <person name="Murat C."/>
            <person name="Riley R."/>
            <person name="Ohm R."/>
            <person name="Sun H."/>
            <person name="Tunlid A."/>
            <person name="Henrissat B."/>
            <person name="Grigoriev I.V."/>
            <person name="Hibbett D.S."/>
            <person name="Martin F."/>
        </authorList>
    </citation>
    <scope>NUCLEOTIDE SEQUENCE [LARGE SCALE GENOMIC DNA]</scope>
    <source>
        <strain evidence="3">ATCC 200175</strain>
    </source>
</reference>
<evidence type="ECO:0000256" key="1">
    <source>
        <dbReference type="SAM" id="SignalP"/>
    </source>
</evidence>
<keyword evidence="1" id="KW-0732">Signal</keyword>
<dbReference type="AlphaFoldDB" id="A0A0C9U3X7"/>
<gene>
    <name evidence="2" type="ORF">PAXINDRAFT_170079</name>
</gene>
<organism evidence="2 3">
    <name type="scientific">Paxillus involutus ATCC 200175</name>
    <dbReference type="NCBI Taxonomy" id="664439"/>
    <lineage>
        <taxon>Eukaryota</taxon>
        <taxon>Fungi</taxon>
        <taxon>Dikarya</taxon>
        <taxon>Basidiomycota</taxon>
        <taxon>Agaricomycotina</taxon>
        <taxon>Agaricomycetes</taxon>
        <taxon>Agaricomycetidae</taxon>
        <taxon>Boletales</taxon>
        <taxon>Paxilineae</taxon>
        <taxon>Paxillaceae</taxon>
        <taxon>Paxillus</taxon>
    </lineage>
</organism>
<evidence type="ECO:0000313" key="3">
    <source>
        <dbReference type="Proteomes" id="UP000053647"/>
    </source>
</evidence>
<dbReference type="HOGENOM" id="CLU_2886433_0_0_1"/>
<proteinExistence type="predicted"/>